<sequence>MSNLADFEKFDAIIQANKYSKGSFVTEVVSGNVTREGLKRWAIQKYFQTYDQNRAFSAIHANAPYEDVRQYEMDQLIAEETGIKDGSDTHYNLMKRFAFAMGATEEEIAATPVGGPVQEFLDYLLGVCKNEHFLYGILAIYVNESQTSESAIKLHTAIAERFGVSDHDLEWFLVHSEADVEHSNVARELIKKYAAEAPGFAERSLEFVANGSKMWTQLQNYYHSVLVDESAVKA</sequence>
<dbReference type="Pfam" id="PF14518">
    <property type="entry name" value="Haem_oxygenas_2"/>
    <property type="match status" value="1"/>
</dbReference>
<keyword evidence="1" id="KW-0560">Oxidoreductase</keyword>
<protein>
    <submittedName>
        <fullName evidence="2">Iron-containing redox enzyme family protein</fullName>
    </submittedName>
</protein>
<dbReference type="InterPro" id="IPR016084">
    <property type="entry name" value="Haem_Oase-like_multi-hlx"/>
</dbReference>
<name>A0ABT3X6P2_9BACL</name>
<dbReference type="EMBL" id="JAPMLT010000012">
    <property type="protein sequence ID" value="MCX7571643.1"/>
    <property type="molecule type" value="Genomic_DNA"/>
</dbReference>
<keyword evidence="3" id="KW-1185">Reference proteome</keyword>
<dbReference type="Gene3D" id="1.20.910.10">
    <property type="entry name" value="Heme oxygenase-like"/>
    <property type="match status" value="1"/>
</dbReference>
<dbReference type="SMART" id="SM01236">
    <property type="entry name" value="Haem_oxygenase_2"/>
    <property type="match status" value="1"/>
</dbReference>
<accession>A0ABT3X6P2</accession>
<organism evidence="2 3">
    <name type="scientific">Tumebacillus lacus</name>
    <dbReference type="NCBI Taxonomy" id="2995335"/>
    <lineage>
        <taxon>Bacteria</taxon>
        <taxon>Bacillati</taxon>
        <taxon>Bacillota</taxon>
        <taxon>Bacilli</taxon>
        <taxon>Bacillales</taxon>
        <taxon>Alicyclobacillaceae</taxon>
        <taxon>Tumebacillus</taxon>
    </lineage>
</organism>
<dbReference type="InterPro" id="IPR039068">
    <property type="entry name" value="PqqC-like"/>
</dbReference>
<evidence type="ECO:0000313" key="2">
    <source>
        <dbReference type="EMBL" id="MCX7571643.1"/>
    </source>
</evidence>
<dbReference type="Proteomes" id="UP001208017">
    <property type="component" value="Unassembled WGS sequence"/>
</dbReference>
<evidence type="ECO:0000256" key="1">
    <source>
        <dbReference type="ARBA" id="ARBA00023002"/>
    </source>
</evidence>
<dbReference type="SUPFAM" id="SSF48613">
    <property type="entry name" value="Heme oxygenase-like"/>
    <property type="match status" value="1"/>
</dbReference>
<dbReference type="PANTHER" id="PTHR40279">
    <property type="entry name" value="PQQC-LIKE PROTEIN"/>
    <property type="match status" value="1"/>
</dbReference>
<comment type="caution">
    <text evidence="2">The sequence shown here is derived from an EMBL/GenBank/DDBJ whole genome shotgun (WGS) entry which is preliminary data.</text>
</comment>
<proteinExistence type="predicted"/>
<dbReference type="PANTHER" id="PTHR40279:SF3">
    <property type="entry name" value="4-AMINOBENZOATE SYNTHASE"/>
    <property type="match status" value="1"/>
</dbReference>
<gene>
    <name evidence="2" type="ORF">OS242_17005</name>
</gene>
<dbReference type="RefSeq" id="WP_267152893.1">
    <property type="nucleotide sequence ID" value="NZ_JAPMLT010000012.1"/>
</dbReference>
<evidence type="ECO:0000313" key="3">
    <source>
        <dbReference type="Proteomes" id="UP001208017"/>
    </source>
</evidence>
<reference evidence="2 3" key="1">
    <citation type="submission" date="2022-11" db="EMBL/GenBank/DDBJ databases">
        <title>Study of microbial diversity in lake waters.</title>
        <authorList>
            <person name="Zhang J."/>
        </authorList>
    </citation>
    <scope>NUCLEOTIDE SEQUENCE [LARGE SCALE GENOMIC DNA]</scope>
    <source>
        <strain evidence="2 3">DT12</strain>
    </source>
</reference>